<comment type="caution">
    <text evidence="3">The sequence shown here is derived from an EMBL/GenBank/DDBJ whole genome shotgun (WGS) entry which is preliminary data.</text>
</comment>
<feature type="region of interest" description="Disordered" evidence="1">
    <location>
        <begin position="384"/>
        <end position="416"/>
    </location>
</feature>
<name>A0ABR3ZQT7_9PEZI</name>
<proteinExistence type="predicted"/>
<feature type="compositionally biased region" description="Low complexity" evidence="1">
    <location>
        <begin position="460"/>
        <end position="487"/>
    </location>
</feature>
<evidence type="ECO:0000256" key="1">
    <source>
        <dbReference type="SAM" id="MobiDB-lite"/>
    </source>
</evidence>
<keyword evidence="2" id="KW-0732">Signal</keyword>
<feature type="region of interest" description="Disordered" evidence="1">
    <location>
        <begin position="267"/>
        <end position="368"/>
    </location>
</feature>
<accession>A0ABR3ZQT7</accession>
<feature type="chain" id="PRO_5045085631" evidence="2">
    <location>
        <begin position="21"/>
        <end position="487"/>
    </location>
</feature>
<feature type="signal peptide" evidence="2">
    <location>
        <begin position="1"/>
        <end position="20"/>
    </location>
</feature>
<organism evidence="3 4">
    <name type="scientific">Sporothrix stenoceras</name>
    <dbReference type="NCBI Taxonomy" id="5173"/>
    <lineage>
        <taxon>Eukaryota</taxon>
        <taxon>Fungi</taxon>
        <taxon>Dikarya</taxon>
        <taxon>Ascomycota</taxon>
        <taxon>Pezizomycotina</taxon>
        <taxon>Sordariomycetes</taxon>
        <taxon>Sordariomycetidae</taxon>
        <taxon>Ophiostomatales</taxon>
        <taxon>Ophiostomataceae</taxon>
        <taxon>Sporothrix</taxon>
    </lineage>
</organism>
<feature type="region of interest" description="Disordered" evidence="1">
    <location>
        <begin position="18"/>
        <end position="91"/>
    </location>
</feature>
<dbReference type="EMBL" id="JAWCUI010000005">
    <property type="protein sequence ID" value="KAL1902486.1"/>
    <property type="molecule type" value="Genomic_DNA"/>
</dbReference>
<evidence type="ECO:0000313" key="4">
    <source>
        <dbReference type="Proteomes" id="UP001583186"/>
    </source>
</evidence>
<feature type="region of interest" description="Disordered" evidence="1">
    <location>
        <begin position="428"/>
        <end position="487"/>
    </location>
</feature>
<protein>
    <submittedName>
        <fullName evidence="3">Uncharacterized protein</fullName>
    </submittedName>
</protein>
<feature type="region of interest" description="Disordered" evidence="1">
    <location>
        <begin position="149"/>
        <end position="223"/>
    </location>
</feature>
<evidence type="ECO:0000313" key="3">
    <source>
        <dbReference type="EMBL" id="KAL1902486.1"/>
    </source>
</evidence>
<feature type="compositionally biased region" description="Basic and acidic residues" evidence="1">
    <location>
        <begin position="208"/>
        <end position="218"/>
    </location>
</feature>
<gene>
    <name evidence="3" type="ORF">Sste5346_001467</name>
</gene>
<dbReference type="Proteomes" id="UP001583186">
    <property type="component" value="Unassembled WGS sequence"/>
</dbReference>
<evidence type="ECO:0000256" key="2">
    <source>
        <dbReference type="SAM" id="SignalP"/>
    </source>
</evidence>
<reference evidence="3 4" key="1">
    <citation type="journal article" date="2024" name="IMA Fungus">
        <title>IMA Genome - F19 : A genome assembly and annotation guide to empower mycologists, including annotated draft genome sequences of Ceratocystis pirilliformis, Diaporthe australafricana, Fusarium ophioides, Paecilomyces lecythidis, and Sporothrix stenoceras.</title>
        <authorList>
            <person name="Aylward J."/>
            <person name="Wilson A.M."/>
            <person name="Visagie C.M."/>
            <person name="Spraker J."/>
            <person name="Barnes I."/>
            <person name="Buitendag C."/>
            <person name="Ceriani C."/>
            <person name="Del Mar Angel L."/>
            <person name="du Plessis D."/>
            <person name="Fuchs T."/>
            <person name="Gasser K."/>
            <person name="Kramer D."/>
            <person name="Li W."/>
            <person name="Munsamy K."/>
            <person name="Piso A."/>
            <person name="Price J.L."/>
            <person name="Sonnekus B."/>
            <person name="Thomas C."/>
            <person name="van der Nest A."/>
            <person name="van Dijk A."/>
            <person name="van Heerden A."/>
            <person name="van Vuuren N."/>
            <person name="Yilmaz N."/>
            <person name="Duong T.A."/>
            <person name="van der Merwe N.A."/>
            <person name="Wingfield M.J."/>
            <person name="Wingfield B.D."/>
        </authorList>
    </citation>
    <scope>NUCLEOTIDE SEQUENCE [LARGE SCALE GENOMIC DNA]</scope>
    <source>
        <strain evidence="3 4">CMW 5346</strain>
    </source>
</reference>
<feature type="compositionally biased region" description="Basic and acidic residues" evidence="1">
    <location>
        <begin position="387"/>
        <end position="405"/>
    </location>
</feature>
<keyword evidence="4" id="KW-1185">Reference proteome</keyword>
<sequence length="487" mass="51874">MKTAVAFAAIGFAVAGLAAPAPIPPPLTVNPDGSVSKAIPKPHPHGNEPDVAPPVDLNKAPAAEGTEEPTKVLMIPPPPTRNPDGSLSTPKVPPLLHRLMPPVENIPPAARTPVPAALRLRRNWWPFMNKPGEPGKTFADVEYEAAHIGPDGFPTSESTLAEEMEKARQANKEADEKANKKAKEPQPYFKEADASENGYFSRPFNPKYNEKHEPRGDADAAADAAAAVAKRTAPPAYKVHEEAAAAAALAKFTEKVAENEAIAAIPSDYGGDDDNLAARENAPWPIHGGYGPVNSEQDYDGPIVVKPPPKTNPVGFDHRLPHHNNPRDATWPEKGGHGPVEQQHGPVYPPGGGHGPADPPQHNRRDERWTGKISNAVVDFVAAAGPDGKHHDKPPTNIDGFDHRPIPTVVGKPPHDARDETVEAAFKDKDQALPPTANHHYSPPNTSKEPMFSEVSHAFPAEAPAEAAAEAEAPVETVAAAPAVEKR</sequence>
<feature type="compositionally biased region" description="Basic and acidic residues" evidence="1">
    <location>
        <begin position="163"/>
        <end position="184"/>
    </location>
</feature>